<sequence length="34" mass="3842">MSLEELAVLSSFHTCTQEYSRLVLQVNEISFPGI</sequence>
<dbReference type="AlphaFoldDB" id="A0A1Y0AZK5"/>
<proteinExistence type="predicted"/>
<gene>
    <name evidence="1" type="ORF">AEK19_MT0298</name>
</gene>
<keyword evidence="1" id="KW-0496">Mitochondrion</keyword>
<protein>
    <submittedName>
        <fullName evidence="1">Uncharacterized protein</fullName>
    </submittedName>
</protein>
<reference evidence="1" key="1">
    <citation type="submission" date="2017-03" db="EMBL/GenBank/DDBJ databases">
        <title>The mitochondrial genome of the carnivorous plant Utricularia reniformis (Lentibulariaceae): structure, comparative analysis and evolutionary landmarks.</title>
        <authorList>
            <person name="Silva S.R."/>
            <person name="Alvarenga D.O."/>
            <person name="Michael T.P."/>
            <person name="Miranda V.F.O."/>
            <person name="Varani A.M."/>
        </authorList>
    </citation>
    <scope>NUCLEOTIDE SEQUENCE</scope>
</reference>
<evidence type="ECO:0000313" key="1">
    <source>
        <dbReference type="EMBL" id="ART30574.1"/>
    </source>
</evidence>
<name>A0A1Y0AZK5_9LAMI</name>
<dbReference type="EMBL" id="KY774314">
    <property type="protein sequence ID" value="ART30574.1"/>
    <property type="molecule type" value="Genomic_DNA"/>
</dbReference>
<accession>A0A1Y0AZK5</accession>
<organism evidence="1">
    <name type="scientific">Utricularia reniformis</name>
    <dbReference type="NCBI Taxonomy" id="192314"/>
    <lineage>
        <taxon>Eukaryota</taxon>
        <taxon>Viridiplantae</taxon>
        <taxon>Streptophyta</taxon>
        <taxon>Embryophyta</taxon>
        <taxon>Tracheophyta</taxon>
        <taxon>Spermatophyta</taxon>
        <taxon>Magnoliopsida</taxon>
        <taxon>eudicotyledons</taxon>
        <taxon>Gunneridae</taxon>
        <taxon>Pentapetalae</taxon>
        <taxon>asterids</taxon>
        <taxon>lamiids</taxon>
        <taxon>Lamiales</taxon>
        <taxon>Lentibulariaceae</taxon>
        <taxon>Utricularia</taxon>
    </lineage>
</organism>
<geneLocation type="mitochondrion" evidence="1"/>